<dbReference type="InterPro" id="IPR007110">
    <property type="entry name" value="Ig-like_dom"/>
</dbReference>
<dbReference type="InterPro" id="IPR011330">
    <property type="entry name" value="Glyco_hydro/deAcase_b/a-brl"/>
</dbReference>
<reference evidence="6" key="1">
    <citation type="submission" date="2022-03" db="EMBL/GenBank/DDBJ databases">
        <title>Genomic Encyclopedia of Type Strains, Phase III (KMG-III): the genomes of soil and plant-associated and newly described type strains.</title>
        <authorList>
            <person name="Whitman W."/>
        </authorList>
    </citation>
    <scope>NUCLEOTIDE SEQUENCE</scope>
    <source>
        <strain evidence="6">ANL 6-2</strain>
    </source>
</reference>
<dbReference type="PANTHER" id="PTHR34216">
    <property type="match status" value="1"/>
</dbReference>
<dbReference type="PROSITE" id="PS51677">
    <property type="entry name" value="NODB"/>
    <property type="match status" value="1"/>
</dbReference>
<organism evidence="6 7">
    <name type="scientific">Natronocella acetinitrilica</name>
    <dbReference type="NCBI Taxonomy" id="414046"/>
    <lineage>
        <taxon>Bacteria</taxon>
        <taxon>Pseudomonadati</taxon>
        <taxon>Pseudomonadota</taxon>
        <taxon>Gammaproteobacteria</taxon>
        <taxon>Chromatiales</taxon>
        <taxon>Ectothiorhodospiraceae</taxon>
        <taxon>Natronocella</taxon>
    </lineage>
</organism>
<evidence type="ECO:0000256" key="3">
    <source>
        <dbReference type="SAM" id="SignalP"/>
    </source>
</evidence>
<comment type="caution">
    <text evidence="6">The sequence shown here is derived from an EMBL/GenBank/DDBJ whole genome shotgun (WGS) entry which is preliminary data.</text>
</comment>
<dbReference type="Pfam" id="PF01522">
    <property type="entry name" value="Polysacc_deac_1"/>
    <property type="match status" value="1"/>
</dbReference>
<dbReference type="GO" id="GO:0005975">
    <property type="term" value="P:carbohydrate metabolic process"/>
    <property type="evidence" value="ECO:0007669"/>
    <property type="project" value="InterPro"/>
</dbReference>
<dbReference type="EMBL" id="JALJXV010000009">
    <property type="protein sequence ID" value="MCP1676345.1"/>
    <property type="molecule type" value="Genomic_DNA"/>
</dbReference>
<protein>
    <submittedName>
        <fullName evidence="6">Peptidoglycan/xylan/chitin deacetylase (PgdA/CDA1 family)</fullName>
    </submittedName>
</protein>
<evidence type="ECO:0000313" key="6">
    <source>
        <dbReference type="EMBL" id="MCP1676345.1"/>
    </source>
</evidence>
<evidence type="ECO:0000256" key="2">
    <source>
        <dbReference type="ARBA" id="ARBA00022729"/>
    </source>
</evidence>
<dbReference type="GO" id="GO:0005576">
    <property type="term" value="C:extracellular region"/>
    <property type="evidence" value="ECO:0007669"/>
    <property type="project" value="UniProtKB-SubCell"/>
</dbReference>
<sequence>MQRLIALLAGTLVLTLESAVAHAGGWHAVAFMYHRFGEDQYPATNVTLEQFEAHLDYLGEEGYTVWPIERIVDHMQSGGNVPDRTVAITIDDAYRSVYDNAYPILKERELPFSVFVATDPIDEGLSGYMTWEQMREMQEHGATFANHSATHDYLVRRENGESDEDYRTRVREDLLRARARLDEELDAERIVDLFAYPYGEYNAVVAAVAADLGYVSLGQQSGAIGPYSDARALPRFPMAENYAAIDEFSEKARSKGLPVAEMEPWDPELADGTPPRMTVQLGESEARLDQLACFVSRQGQVDVEWIDREARIFAVQAPEELPTGRTRYNCTAPSPEAGRFYWLSQQWVLPPAAD</sequence>
<keyword evidence="2 3" id="KW-0732">Signal</keyword>
<dbReference type="Gene3D" id="3.20.20.370">
    <property type="entry name" value="Glycoside hydrolase/deacetylase"/>
    <property type="match status" value="1"/>
</dbReference>
<dbReference type="CDD" id="cd10973">
    <property type="entry name" value="CE4_DAC_u4_5s"/>
    <property type="match status" value="1"/>
</dbReference>
<evidence type="ECO:0000313" key="7">
    <source>
        <dbReference type="Proteomes" id="UP001205843"/>
    </source>
</evidence>
<feature type="domain" description="Ig-like" evidence="4">
    <location>
        <begin position="267"/>
        <end position="332"/>
    </location>
</feature>
<comment type="subcellular location">
    <subcellularLocation>
        <location evidence="1">Secreted</location>
    </subcellularLocation>
</comment>
<gene>
    <name evidence="6" type="ORF">J2T57_003506</name>
</gene>
<feature type="domain" description="NodB homology" evidence="5">
    <location>
        <begin position="84"/>
        <end position="295"/>
    </location>
</feature>
<dbReference type="PROSITE" id="PS50835">
    <property type="entry name" value="IG_LIKE"/>
    <property type="match status" value="1"/>
</dbReference>
<name>A0AAE3G5M4_9GAMM</name>
<accession>A0AAE3G5M4</accession>
<evidence type="ECO:0000259" key="4">
    <source>
        <dbReference type="PROSITE" id="PS50835"/>
    </source>
</evidence>
<dbReference type="InterPro" id="IPR051398">
    <property type="entry name" value="Polysacch_Deacetylase"/>
</dbReference>
<feature type="chain" id="PRO_5042154792" evidence="3">
    <location>
        <begin position="24"/>
        <end position="354"/>
    </location>
</feature>
<dbReference type="SUPFAM" id="SSF88713">
    <property type="entry name" value="Glycoside hydrolase/deacetylase"/>
    <property type="match status" value="1"/>
</dbReference>
<dbReference type="Proteomes" id="UP001205843">
    <property type="component" value="Unassembled WGS sequence"/>
</dbReference>
<dbReference type="AlphaFoldDB" id="A0AAE3G5M4"/>
<dbReference type="RefSeq" id="WP_253482194.1">
    <property type="nucleotide sequence ID" value="NZ_JALJXV010000009.1"/>
</dbReference>
<feature type="signal peptide" evidence="3">
    <location>
        <begin position="1"/>
        <end position="23"/>
    </location>
</feature>
<keyword evidence="7" id="KW-1185">Reference proteome</keyword>
<evidence type="ECO:0000256" key="1">
    <source>
        <dbReference type="ARBA" id="ARBA00004613"/>
    </source>
</evidence>
<proteinExistence type="predicted"/>
<dbReference type="PANTHER" id="PTHR34216:SF3">
    <property type="entry name" value="POLY-BETA-1,6-N-ACETYL-D-GLUCOSAMINE N-DEACETYLASE"/>
    <property type="match status" value="1"/>
</dbReference>
<dbReference type="GO" id="GO:0016810">
    <property type="term" value="F:hydrolase activity, acting on carbon-nitrogen (but not peptide) bonds"/>
    <property type="evidence" value="ECO:0007669"/>
    <property type="project" value="InterPro"/>
</dbReference>
<dbReference type="InterPro" id="IPR002509">
    <property type="entry name" value="NODB_dom"/>
</dbReference>
<evidence type="ECO:0000259" key="5">
    <source>
        <dbReference type="PROSITE" id="PS51677"/>
    </source>
</evidence>